<evidence type="ECO:0000313" key="2">
    <source>
        <dbReference type="EMBL" id="GBQ90972.1"/>
    </source>
</evidence>
<comment type="caution">
    <text evidence="2">The sequence shown here is derived from an EMBL/GenBank/DDBJ whole genome shotgun (WGS) entry which is preliminary data.</text>
</comment>
<reference evidence="2" key="1">
    <citation type="submission" date="2013-04" db="EMBL/GenBank/DDBJ databases">
        <title>The genome sequencing project of 58 acetic acid bacteria.</title>
        <authorList>
            <person name="Okamoto-Kainuma A."/>
            <person name="Ishikawa M."/>
            <person name="Umino S."/>
            <person name="Koizumi Y."/>
            <person name="Shiwa Y."/>
            <person name="Yoshikawa H."/>
            <person name="Matsutani M."/>
            <person name="Matsushita K."/>
        </authorList>
    </citation>
    <scope>NUCLEOTIDE SEQUENCE</scope>
    <source>
        <strain evidence="2">NRIC 0535</strain>
    </source>
</reference>
<accession>A0ABQ0Q4F2</accession>
<organism evidence="2 3">
    <name type="scientific">Asaia krungthepensis NRIC 0535</name>
    <dbReference type="NCBI Taxonomy" id="1307925"/>
    <lineage>
        <taxon>Bacteria</taxon>
        <taxon>Pseudomonadati</taxon>
        <taxon>Pseudomonadota</taxon>
        <taxon>Alphaproteobacteria</taxon>
        <taxon>Acetobacterales</taxon>
        <taxon>Acetobacteraceae</taxon>
        <taxon>Asaia</taxon>
    </lineage>
</organism>
<dbReference type="Proteomes" id="UP001062776">
    <property type="component" value="Unassembled WGS sequence"/>
</dbReference>
<protein>
    <submittedName>
        <fullName evidence="2">Uncharacterized protein</fullName>
    </submittedName>
</protein>
<feature type="region of interest" description="Disordered" evidence="1">
    <location>
        <begin position="23"/>
        <end position="44"/>
    </location>
</feature>
<sequence>MTAPTRRLGWGWLRDGFGRQKTDFRRGWHGSPTSTEPGAPLKKMLPRDVMPLGYVGHTRPVNPDLCQDL</sequence>
<evidence type="ECO:0000256" key="1">
    <source>
        <dbReference type="SAM" id="MobiDB-lite"/>
    </source>
</evidence>
<evidence type="ECO:0000313" key="3">
    <source>
        <dbReference type="Proteomes" id="UP001062776"/>
    </source>
</evidence>
<proteinExistence type="predicted"/>
<gene>
    <name evidence="2" type="ORF">AA0535_2165</name>
</gene>
<keyword evidence="3" id="KW-1185">Reference proteome</keyword>
<name>A0ABQ0Q4F2_9PROT</name>
<dbReference type="EMBL" id="BAPV01000037">
    <property type="protein sequence ID" value="GBQ90972.1"/>
    <property type="molecule type" value="Genomic_DNA"/>
</dbReference>